<dbReference type="OrthoDB" id="3515453at2759"/>
<evidence type="ECO:0000313" key="4">
    <source>
        <dbReference type="Proteomes" id="UP000034680"/>
    </source>
</evidence>
<comment type="caution">
    <text evidence="3">The sequence shown here is derived from an EMBL/GenBank/DDBJ whole genome shotgun (WGS) entry which is preliminary data.</text>
</comment>
<dbReference type="STRING" id="1214573.A0A0G2IG07"/>
<proteinExistence type="predicted"/>
<protein>
    <recommendedName>
        <fullName evidence="2">DUF7907 domain-containing protein</fullName>
    </recommendedName>
</protein>
<evidence type="ECO:0000259" key="2">
    <source>
        <dbReference type="Pfam" id="PF25484"/>
    </source>
</evidence>
<evidence type="ECO:0000313" key="3">
    <source>
        <dbReference type="EMBL" id="KKY39290.1"/>
    </source>
</evidence>
<feature type="domain" description="DUF7907" evidence="2">
    <location>
        <begin position="24"/>
        <end position="196"/>
    </location>
</feature>
<keyword evidence="4" id="KW-1185">Reference proteome</keyword>
<evidence type="ECO:0000256" key="1">
    <source>
        <dbReference type="SAM" id="SignalP"/>
    </source>
</evidence>
<feature type="chain" id="PRO_5002546016" description="DUF7907 domain-containing protein" evidence="1">
    <location>
        <begin position="19"/>
        <end position="199"/>
    </location>
</feature>
<accession>A0A0G2IG07</accession>
<dbReference type="Proteomes" id="UP000034680">
    <property type="component" value="Unassembled WGS sequence"/>
</dbReference>
<dbReference type="InterPro" id="IPR057229">
    <property type="entry name" value="DUF7907"/>
</dbReference>
<gene>
    <name evidence="3" type="ORF">UCDDA912_g00710</name>
</gene>
<dbReference type="AlphaFoldDB" id="A0A0G2IG07"/>
<reference evidence="3 4" key="2">
    <citation type="submission" date="2015-05" db="EMBL/GenBank/DDBJ databases">
        <authorList>
            <person name="Morales-Cruz A."/>
            <person name="Amrine K.C."/>
            <person name="Cantu D."/>
        </authorList>
    </citation>
    <scope>NUCLEOTIDE SEQUENCE [LARGE SCALE GENOMIC DNA]</scope>
    <source>
        <strain evidence="3">DA912</strain>
    </source>
</reference>
<feature type="signal peptide" evidence="1">
    <location>
        <begin position="1"/>
        <end position="18"/>
    </location>
</feature>
<name>A0A0G2IG07_9PEZI</name>
<reference evidence="3 4" key="1">
    <citation type="submission" date="2015-05" db="EMBL/GenBank/DDBJ databases">
        <title>Distinctive expansion of gene families associated with plant cell wall degradation and secondary metabolism in the genomes of grapevine trunk pathogens.</title>
        <authorList>
            <person name="Lawrence D.P."/>
            <person name="Travadon R."/>
            <person name="Rolshausen P.E."/>
            <person name="Baumgartner K."/>
        </authorList>
    </citation>
    <scope>NUCLEOTIDE SEQUENCE [LARGE SCALE GENOMIC DNA]</scope>
    <source>
        <strain evidence="3">DA912</strain>
    </source>
</reference>
<organism evidence="3 4">
    <name type="scientific">Diaporthe ampelina</name>
    <dbReference type="NCBI Taxonomy" id="1214573"/>
    <lineage>
        <taxon>Eukaryota</taxon>
        <taxon>Fungi</taxon>
        <taxon>Dikarya</taxon>
        <taxon>Ascomycota</taxon>
        <taxon>Pezizomycotina</taxon>
        <taxon>Sordariomycetes</taxon>
        <taxon>Sordariomycetidae</taxon>
        <taxon>Diaporthales</taxon>
        <taxon>Diaporthaceae</taxon>
        <taxon>Diaporthe</taxon>
    </lineage>
</organism>
<dbReference type="Pfam" id="PF25484">
    <property type="entry name" value="DUF7907"/>
    <property type="match status" value="1"/>
</dbReference>
<sequence length="199" mass="21405">MKSILSVLLALTLSAVSAQDFNTSAPFTLELESDNEDINGQYLGACHAGAAIEQLCLSGTDGTPGDYNTFTLNVTSGSAGYEIGPLVWILRGADFNLSSGLSFSQNLHSNVAVPTFTPSPSSDYVGFDADSKLFIYSAPYDESTFVAGEYPVSAPSQPQYQWYACYTYTGYYYHALAWATTGEPINPTCEAVNVTRTFV</sequence>
<dbReference type="EMBL" id="LCUC01000022">
    <property type="protein sequence ID" value="KKY39290.1"/>
    <property type="molecule type" value="Genomic_DNA"/>
</dbReference>
<keyword evidence="1" id="KW-0732">Signal</keyword>